<dbReference type="PANTHER" id="PTHR46788">
    <property type="entry name" value="EF-HAND CALCIUM-BINDING DOMAIN-CONTAINING PROTEIN 5"/>
    <property type="match status" value="1"/>
</dbReference>
<gene>
    <name evidence="1" type="ORF">SSLN_LOCUS8815</name>
</gene>
<dbReference type="EMBL" id="UYSU01034869">
    <property type="protein sequence ID" value="VDL95200.1"/>
    <property type="molecule type" value="Genomic_DNA"/>
</dbReference>
<organism evidence="1 2">
    <name type="scientific">Schistocephalus solidus</name>
    <name type="common">Tapeworm</name>
    <dbReference type="NCBI Taxonomy" id="70667"/>
    <lineage>
        <taxon>Eukaryota</taxon>
        <taxon>Metazoa</taxon>
        <taxon>Spiralia</taxon>
        <taxon>Lophotrochozoa</taxon>
        <taxon>Platyhelminthes</taxon>
        <taxon>Cestoda</taxon>
        <taxon>Eucestoda</taxon>
        <taxon>Diphyllobothriidea</taxon>
        <taxon>Diphyllobothriidae</taxon>
        <taxon>Schistocephalus</taxon>
    </lineage>
</organism>
<sequence length="865" mass="98468">MGKVDGGFDDHVVASSYIVEETVESLAKERSAVKGRAKEFGVVKSHTKEELAEEGPTAIEPLMMRRSRNDEKTVSRLLEGYPYSPLMYIPGSSHTPFIPDKVPVNLSTTTHRILKEELFHNGALSHERSTHAQEKRDFREDVKRLLRRVPYDMLADQWLRQCTLSAEVRAYLVENILPQLVLGLEFILKEADHRKLVDKVELDPNFNPINRLAEFLMRNSPKYSNFSNLTPYARGLNDVLEALKDELFFSSDSELARLKASAEKRRIDFEKLKAQERECLEKKRAKILPIFDKFLLDGEDRVNAVAVDTMPDSRGNLALRTLTCENSFQYVMEYAKPLSMGIFREFTHHLHRCAREYQESINRRIKLDVMTDVFISCDAKALKDDIKCPCLRKPGYLSREKLYELFEGFAKEANERLRKNLQDPHQWPIFDYHERHEQFIAPDKSVDSYNLPDTNNSAAIETPQGPDGSTDISVLDTAMQMKLIEITGKLKDIWPDTFPTEKFNCSNTKIVTVKQFIALFTAFMGSGASIEDYAQVADYLRWNFNSSNSSTNIDNAKLQAALEAEEQHDEFNRIFIAMGGFMANHIPLLELENCVGDLSNGLCRKLLKKATTANRDNKRTLILHEGSKDSYESAKEAGKVANDLGTSRTDEVAPWVALTSSSLFLYGDALLDRTAFHRILRTVRTGLTAETGTYDQDKTKHYQDFLNCLSSVKSEASARKSMRENWISELQKVGASSDATAENVYRKTFEALREGRPALGLATEYSTLALPLITPGGNRRILTVELTRVCVSLFNIAGKIFARILLNRLKGHLEQRLPLESHCGFRRHRRTTDKIFTARQLQEKCQEMCIHLLSTFMDPTKPSTP</sequence>
<name>A0A3P7CCN0_SCHSO</name>
<dbReference type="CDD" id="cd22968">
    <property type="entry name" value="DD_EFCAB5"/>
    <property type="match status" value="1"/>
</dbReference>
<dbReference type="AlphaFoldDB" id="A0A3P7CCN0"/>
<keyword evidence="2" id="KW-1185">Reference proteome</keyword>
<dbReference type="STRING" id="70667.A0A3P7CCN0"/>
<accession>A0A3P7CCN0</accession>
<reference evidence="1 2" key="1">
    <citation type="submission" date="2018-11" db="EMBL/GenBank/DDBJ databases">
        <authorList>
            <consortium name="Pathogen Informatics"/>
        </authorList>
    </citation>
    <scope>NUCLEOTIDE SEQUENCE [LARGE SCALE GENOMIC DNA]</scope>
    <source>
        <strain evidence="1 2">NST_G2</strain>
    </source>
</reference>
<dbReference type="OrthoDB" id="199400at2759"/>
<dbReference type="Proteomes" id="UP000275846">
    <property type="component" value="Unassembled WGS sequence"/>
</dbReference>
<evidence type="ECO:0000313" key="2">
    <source>
        <dbReference type="Proteomes" id="UP000275846"/>
    </source>
</evidence>
<protein>
    <submittedName>
        <fullName evidence="1">Uncharacterized protein</fullName>
    </submittedName>
</protein>
<dbReference type="PANTHER" id="PTHR46788:SF1">
    <property type="entry name" value="EF-HAND CALCIUM-BINDING DOMAIN-CONTAINING PROTEIN 5"/>
    <property type="match status" value="1"/>
</dbReference>
<proteinExistence type="predicted"/>
<evidence type="ECO:0000313" key="1">
    <source>
        <dbReference type="EMBL" id="VDL95200.1"/>
    </source>
</evidence>